<dbReference type="AlphaFoldDB" id="A0A975PET0"/>
<name>A0A975PET0_9MICC</name>
<dbReference type="SUPFAM" id="SSF54427">
    <property type="entry name" value="NTF2-like"/>
    <property type="match status" value="1"/>
</dbReference>
<proteinExistence type="predicted"/>
<dbReference type="Pfam" id="PF14534">
    <property type="entry name" value="DUF4440"/>
    <property type="match status" value="1"/>
</dbReference>
<feature type="domain" description="DUF4440" evidence="2">
    <location>
        <begin position="7"/>
        <end position="105"/>
    </location>
</feature>
<evidence type="ECO:0000313" key="3">
    <source>
        <dbReference type="EMBL" id="QWQ36048.1"/>
    </source>
</evidence>
<dbReference type="InterPro" id="IPR032710">
    <property type="entry name" value="NTF2-like_dom_sf"/>
</dbReference>
<dbReference type="InterPro" id="IPR027843">
    <property type="entry name" value="DUF4440"/>
</dbReference>
<feature type="region of interest" description="Disordered" evidence="1">
    <location>
        <begin position="86"/>
        <end position="124"/>
    </location>
</feature>
<organism evidence="3 4">
    <name type="scientific">Arthrobacter sunyaminii</name>
    <dbReference type="NCBI Taxonomy" id="2816859"/>
    <lineage>
        <taxon>Bacteria</taxon>
        <taxon>Bacillati</taxon>
        <taxon>Actinomycetota</taxon>
        <taxon>Actinomycetes</taxon>
        <taxon>Micrococcales</taxon>
        <taxon>Micrococcaceae</taxon>
        <taxon>Arthrobacter</taxon>
    </lineage>
</organism>
<reference evidence="3" key="1">
    <citation type="submission" date="2021-06" db="EMBL/GenBank/DDBJ databases">
        <title>Novel species in genus Arthrobacter.</title>
        <authorList>
            <person name="Zhang G."/>
        </authorList>
    </citation>
    <scope>NUCLEOTIDE SEQUENCE</scope>
    <source>
        <strain evidence="3">Zg-ZUI122</strain>
    </source>
</reference>
<dbReference type="EMBL" id="CP076456">
    <property type="protein sequence ID" value="QWQ36048.1"/>
    <property type="molecule type" value="Genomic_DNA"/>
</dbReference>
<keyword evidence="4" id="KW-1185">Reference proteome</keyword>
<protein>
    <submittedName>
        <fullName evidence="3">Nuclear transport factor 2 family protein</fullName>
    </submittedName>
</protein>
<evidence type="ECO:0000256" key="1">
    <source>
        <dbReference type="SAM" id="MobiDB-lite"/>
    </source>
</evidence>
<gene>
    <name evidence="3" type="ORF">KG104_16650</name>
</gene>
<dbReference type="Proteomes" id="UP000680588">
    <property type="component" value="Chromosome"/>
</dbReference>
<accession>A0A975PET0</accession>
<feature type="compositionally biased region" description="Polar residues" evidence="1">
    <location>
        <begin position="98"/>
        <end position="108"/>
    </location>
</feature>
<dbReference type="Gene3D" id="3.10.450.50">
    <property type="match status" value="1"/>
</dbReference>
<evidence type="ECO:0000313" key="4">
    <source>
        <dbReference type="Proteomes" id="UP000680588"/>
    </source>
</evidence>
<sequence>MGVHGQIRASELELLASSTRRNGARLRRLLHPEFLEIGRSGRRWTREEMIASLGDEEQRPAPETDEWEFSDLAPHLVLVTYRIQTGTTEDPRHRQSRHTSVWDTSSGQPRLRFHQGTPVLGSSE</sequence>
<dbReference type="RefSeq" id="WP_207348297.1">
    <property type="nucleotide sequence ID" value="NZ_CP076456.1"/>
</dbReference>
<dbReference type="KEGG" id="asun:KG104_16650"/>
<evidence type="ECO:0000259" key="2">
    <source>
        <dbReference type="Pfam" id="PF14534"/>
    </source>
</evidence>